<evidence type="ECO:0000313" key="1">
    <source>
        <dbReference type="EMBL" id="MBA0675439.1"/>
    </source>
</evidence>
<evidence type="ECO:0000313" key="2">
    <source>
        <dbReference type="Proteomes" id="UP000593577"/>
    </source>
</evidence>
<dbReference type="EMBL" id="JABFAA010000001">
    <property type="protein sequence ID" value="MBA0675439.1"/>
    <property type="molecule type" value="Genomic_DNA"/>
</dbReference>
<accession>A0A7J8WLF4</accession>
<sequence length="90" mass="10402">MARSASDVDSTRRTSLKQMMYTRSGSFVLPTLNLQPENIYCLKRINSMLLSTVKNAHLFRGLPMQPQKSVTLRMMTMMMTMGKDYVFLLF</sequence>
<reference evidence="1 2" key="1">
    <citation type="journal article" date="2019" name="Genome Biol. Evol.">
        <title>Insights into the evolution of the New World diploid cottons (Gossypium, subgenus Houzingenia) based on genome sequencing.</title>
        <authorList>
            <person name="Grover C.E."/>
            <person name="Arick M.A. 2nd"/>
            <person name="Thrash A."/>
            <person name="Conover J.L."/>
            <person name="Sanders W.S."/>
            <person name="Peterson D.G."/>
            <person name="Frelichowski J.E."/>
            <person name="Scheffler J.A."/>
            <person name="Scheffler B.E."/>
            <person name="Wendel J.F."/>
        </authorList>
    </citation>
    <scope>NUCLEOTIDE SEQUENCE [LARGE SCALE GENOMIC DNA]</scope>
    <source>
        <strain evidence="1">185</strain>
        <tissue evidence="1">Leaf</tissue>
    </source>
</reference>
<organism evidence="1 2">
    <name type="scientific">Gossypium aridum</name>
    <name type="common">American cotton</name>
    <name type="synonym">Erioxylum aridum</name>
    <dbReference type="NCBI Taxonomy" id="34290"/>
    <lineage>
        <taxon>Eukaryota</taxon>
        <taxon>Viridiplantae</taxon>
        <taxon>Streptophyta</taxon>
        <taxon>Embryophyta</taxon>
        <taxon>Tracheophyta</taxon>
        <taxon>Spermatophyta</taxon>
        <taxon>Magnoliopsida</taxon>
        <taxon>eudicotyledons</taxon>
        <taxon>Gunneridae</taxon>
        <taxon>Pentapetalae</taxon>
        <taxon>rosids</taxon>
        <taxon>malvids</taxon>
        <taxon>Malvales</taxon>
        <taxon>Malvaceae</taxon>
        <taxon>Malvoideae</taxon>
        <taxon>Gossypium</taxon>
    </lineage>
</organism>
<comment type="caution">
    <text evidence="1">The sequence shown here is derived from an EMBL/GenBank/DDBJ whole genome shotgun (WGS) entry which is preliminary data.</text>
</comment>
<dbReference type="AlphaFoldDB" id="A0A7J8WLF4"/>
<protein>
    <submittedName>
        <fullName evidence="1">Uncharacterized protein</fullName>
    </submittedName>
</protein>
<dbReference type="Proteomes" id="UP000593577">
    <property type="component" value="Unassembled WGS sequence"/>
</dbReference>
<gene>
    <name evidence="1" type="ORF">Goari_016983</name>
</gene>
<keyword evidence="2" id="KW-1185">Reference proteome</keyword>
<proteinExistence type="predicted"/>
<name>A0A7J8WLF4_GOSAI</name>